<dbReference type="EMBL" id="GL445323">
    <property type="protein sequence ID" value="EFN89828.1"/>
    <property type="molecule type" value="Genomic_DNA"/>
</dbReference>
<dbReference type="Pfam" id="PF10453">
    <property type="entry name" value="NUFIP1"/>
    <property type="match status" value="1"/>
</dbReference>
<name>E2B3F0_HARSA</name>
<dbReference type="Proteomes" id="UP000008237">
    <property type="component" value="Unassembled WGS sequence"/>
</dbReference>
<dbReference type="STRING" id="610380.E2B3F0"/>
<dbReference type="OrthoDB" id="273070at2759"/>
<gene>
    <name evidence="2" type="ORF">EAI_14018</name>
</gene>
<protein>
    <recommendedName>
        <fullName evidence="1">FMR1-interacting protein 1 conserved domain-containing protein</fullName>
    </recommendedName>
</protein>
<proteinExistence type="predicted"/>
<dbReference type="InParanoid" id="E2B3F0"/>
<dbReference type="AlphaFoldDB" id="E2B3F0"/>
<accession>E2B3F0</accession>
<organism evidence="3">
    <name type="scientific">Harpegnathos saltator</name>
    <name type="common">Jerdon's jumping ant</name>
    <dbReference type="NCBI Taxonomy" id="610380"/>
    <lineage>
        <taxon>Eukaryota</taxon>
        <taxon>Metazoa</taxon>
        <taxon>Ecdysozoa</taxon>
        <taxon>Arthropoda</taxon>
        <taxon>Hexapoda</taxon>
        <taxon>Insecta</taxon>
        <taxon>Pterygota</taxon>
        <taxon>Neoptera</taxon>
        <taxon>Endopterygota</taxon>
        <taxon>Hymenoptera</taxon>
        <taxon>Apocrita</taxon>
        <taxon>Aculeata</taxon>
        <taxon>Formicoidea</taxon>
        <taxon>Formicidae</taxon>
        <taxon>Ponerinae</taxon>
        <taxon>Ponerini</taxon>
        <taxon>Harpegnathos</taxon>
    </lineage>
</organism>
<reference evidence="2 3" key="1">
    <citation type="journal article" date="2010" name="Science">
        <title>Genomic comparison of the ants Camponotus floridanus and Harpegnathos saltator.</title>
        <authorList>
            <person name="Bonasio R."/>
            <person name="Zhang G."/>
            <person name="Ye C."/>
            <person name="Mutti N.S."/>
            <person name="Fang X."/>
            <person name="Qin N."/>
            <person name="Donahue G."/>
            <person name="Yang P."/>
            <person name="Li Q."/>
            <person name="Li C."/>
            <person name="Zhang P."/>
            <person name="Huang Z."/>
            <person name="Berger S.L."/>
            <person name="Reinberg D."/>
            <person name="Wang J."/>
            <person name="Liebig J."/>
        </authorList>
    </citation>
    <scope>NUCLEOTIDE SEQUENCE [LARGE SCALE GENOMIC DNA]</scope>
    <source>
        <strain evidence="2 3">R22 G/1</strain>
    </source>
</reference>
<dbReference type="InterPro" id="IPR019496">
    <property type="entry name" value="NUFIP1_cons_dom"/>
</dbReference>
<evidence type="ECO:0000313" key="2">
    <source>
        <dbReference type="EMBL" id="EFN89828.1"/>
    </source>
</evidence>
<keyword evidence="3" id="KW-1185">Reference proteome</keyword>
<sequence>MEYSIEDAKKWVEERKKRFPTKSNIMLREAENLEKLQRGETIQQNQSVFKTMKTTNMRRKKRKPRRQLAHKTNNSHIDETYRGLRPFPGINILQEEESLNETSLNEQIEQTVFHKEIIDNISDEDDDIPQTFAKSKPANLSIFSLVANYETEEEASYEKGAALKQQAQLVDWSKCSETSFMKKLKACSMALV</sequence>
<evidence type="ECO:0000313" key="3">
    <source>
        <dbReference type="Proteomes" id="UP000008237"/>
    </source>
</evidence>
<feature type="domain" description="FMR1-interacting protein 1 conserved" evidence="1">
    <location>
        <begin position="6"/>
        <end position="40"/>
    </location>
</feature>
<evidence type="ECO:0000259" key="1">
    <source>
        <dbReference type="Pfam" id="PF10453"/>
    </source>
</evidence>